<name>A0A671FGW8_RHIFE</name>
<dbReference type="AlphaFoldDB" id="A0A671FGW8"/>
<evidence type="ECO:0000259" key="4">
    <source>
        <dbReference type="Pfam" id="PF00177"/>
    </source>
</evidence>
<evidence type="ECO:0000313" key="6">
    <source>
        <dbReference type="Proteomes" id="UP000472240"/>
    </source>
</evidence>
<proteinExistence type="inferred from homology"/>
<protein>
    <recommendedName>
        <fullName evidence="4">Small ribosomal subunit protein uS7 domain-containing protein</fullName>
    </recommendedName>
</protein>
<reference evidence="6" key="3">
    <citation type="submission" date="2018-12" db="EMBL/GenBank/DDBJ databases">
        <title>G10K-VGP greater horseshoe bat female genome, primary haplotype.</title>
        <authorList>
            <person name="Teeling E."/>
            <person name="Myers G."/>
            <person name="Vernes S."/>
            <person name="Pippel M."/>
            <person name="Winkler S."/>
            <person name="Fedrigo O."/>
            <person name="Rhie A."/>
            <person name="Koren S."/>
            <person name="Phillippy A."/>
            <person name="Lewin H."/>
            <person name="Damas J."/>
            <person name="Howe K."/>
            <person name="Mountcastle J."/>
            <person name="Jarvis E.D."/>
        </authorList>
    </citation>
    <scope>NUCLEOTIDE SEQUENCE [LARGE SCALE GENOMIC DNA]</scope>
</reference>
<dbReference type="PANTHER" id="PTHR11205">
    <property type="entry name" value="RIBOSOMAL PROTEIN S7"/>
    <property type="match status" value="1"/>
</dbReference>
<dbReference type="Pfam" id="PF00177">
    <property type="entry name" value="Ribosomal_S7"/>
    <property type="match status" value="1"/>
</dbReference>
<dbReference type="GO" id="GO:0005840">
    <property type="term" value="C:ribosome"/>
    <property type="evidence" value="ECO:0007669"/>
    <property type="project" value="UniProtKB-KW"/>
</dbReference>
<dbReference type="Gene3D" id="1.10.455.10">
    <property type="entry name" value="Ribosomal protein S7 domain"/>
    <property type="match status" value="1"/>
</dbReference>
<dbReference type="GO" id="GO:0006412">
    <property type="term" value="P:translation"/>
    <property type="evidence" value="ECO:0007669"/>
    <property type="project" value="InterPro"/>
</dbReference>
<dbReference type="SUPFAM" id="SSF47973">
    <property type="entry name" value="Ribosomal protein S7"/>
    <property type="match status" value="1"/>
</dbReference>
<feature type="domain" description="Small ribosomal subunit protein uS7" evidence="4">
    <location>
        <begin position="71"/>
        <end position="225"/>
    </location>
</feature>
<evidence type="ECO:0000313" key="5">
    <source>
        <dbReference type="Ensembl" id="ENSRFEP00010024825.1"/>
    </source>
</evidence>
<keyword evidence="3" id="KW-0687">Ribonucleoprotein</keyword>
<keyword evidence="6" id="KW-1185">Reference proteome</keyword>
<reference evidence="5" key="5">
    <citation type="submission" date="2025-09" db="UniProtKB">
        <authorList>
            <consortium name="Ensembl"/>
        </authorList>
    </citation>
    <scope>IDENTIFICATION</scope>
</reference>
<keyword evidence="2" id="KW-0689">Ribosomal protein</keyword>
<sequence length="247" mass="28874">MQVPEEFLVLPLVTENWQMLPFDSCLWTSELTQVRWSRSGPEYRDPQIDKGYYRKELGKTQHVKAAPTALALKPSSVFENPLISTFTNMMMKGGNKVLARSLMTHTLADVKRKQFEKYHAASVEEQVTREHNPYTIFHQALKNCEPVTGLVPILKGGHFYQVPVPLANQWHYFLAMEWMIIEYWEKKYRRVLMPEKLSYELLQAFHNKDPVIPRKHDMYKMAEAEQVLAHYTDSRWHRKDGAGCSAC</sequence>
<evidence type="ECO:0000256" key="3">
    <source>
        <dbReference type="ARBA" id="ARBA00023274"/>
    </source>
</evidence>
<dbReference type="GO" id="GO:1990904">
    <property type="term" value="C:ribonucleoprotein complex"/>
    <property type="evidence" value="ECO:0007669"/>
    <property type="project" value="UniProtKB-KW"/>
</dbReference>
<reference evidence="5 6" key="1">
    <citation type="journal article" date="2015" name="Annu Rev Anim Biosci">
        <title>The Genome 10K Project: a way forward.</title>
        <authorList>
            <person name="Koepfli K.P."/>
            <person name="Paten B."/>
            <person name="O'Brien S.J."/>
            <person name="Koepfli K.P."/>
            <person name="Paten B."/>
            <person name="Antunes A."/>
            <person name="Belov K."/>
            <person name="Bustamante C."/>
            <person name="Castoe T.A."/>
            <person name="Clawson H."/>
            <person name="Crawford A.J."/>
            <person name="Diekhans M."/>
            <person name="Distel D."/>
            <person name="Durbin R."/>
            <person name="Earl D."/>
            <person name="Fujita M.K."/>
            <person name="Gamble T."/>
            <person name="Georges A."/>
            <person name="Gemmell N."/>
            <person name="Gilbert M.T."/>
            <person name="Graves J.M."/>
            <person name="Green R.E."/>
            <person name="Hickey G."/>
            <person name="Jarvis E.D."/>
            <person name="Johnson W."/>
            <person name="Komissarov A."/>
            <person name="Korf I."/>
            <person name="Kuhn R."/>
            <person name="Larkin D.M."/>
            <person name="Lewin H."/>
            <person name="Lopez J.V."/>
            <person name="Ma J."/>
            <person name="Marques-Bonet T."/>
            <person name="Miller W."/>
            <person name="Murphy R."/>
            <person name="Pevzner P."/>
            <person name="Shapiro B."/>
            <person name="Steiner C."/>
            <person name="Tamazian G."/>
            <person name="Venkatesh B."/>
            <person name="Wang J."/>
            <person name="Wayne R."/>
            <person name="Wiley E."/>
            <person name="Yang H."/>
            <person name="Zhang G."/>
            <person name="Haussler D."/>
            <person name="Ryder O."/>
            <person name="O'Brien S.J."/>
        </authorList>
    </citation>
    <scope>NUCLEOTIDE SEQUENCE</scope>
</reference>
<dbReference type="Proteomes" id="UP000472240">
    <property type="component" value="Chromosome 7"/>
</dbReference>
<dbReference type="InterPro" id="IPR023798">
    <property type="entry name" value="Ribosomal_uS7_dom"/>
</dbReference>
<comment type="similarity">
    <text evidence="1">Belongs to the universal ribosomal protein uS7 family.</text>
</comment>
<dbReference type="OMA" id="NECICAY"/>
<accession>A0A671FGW8</accession>
<dbReference type="InParanoid" id="A0A671FGW8"/>
<reference evidence="5" key="4">
    <citation type="submission" date="2025-08" db="UniProtKB">
        <authorList>
            <consortium name="Ensembl"/>
        </authorList>
    </citation>
    <scope>IDENTIFICATION</scope>
</reference>
<evidence type="ECO:0000256" key="1">
    <source>
        <dbReference type="ARBA" id="ARBA00007151"/>
    </source>
</evidence>
<dbReference type="InterPro" id="IPR000235">
    <property type="entry name" value="Ribosomal_uS7"/>
</dbReference>
<evidence type="ECO:0000256" key="2">
    <source>
        <dbReference type="ARBA" id="ARBA00022980"/>
    </source>
</evidence>
<reference evidence="5 6" key="2">
    <citation type="journal article" date="2018" name="Annu Rev Anim Biosci">
        <title>Bat Biology, Genomes, and the Bat1K Project: To Generate Chromosome-Level Genomes for All Living Bat Species.</title>
        <authorList>
            <person name="Teeling E.C."/>
            <person name="Vernes S.C."/>
            <person name="Davalos L.M."/>
            <person name="Ray D.A."/>
            <person name="Gilbert M.T.P."/>
            <person name="Myers E."/>
        </authorList>
    </citation>
    <scope>NUCLEOTIDE SEQUENCE</scope>
</reference>
<dbReference type="InterPro" id="IPR036823">
    <property type="entry name" value="Ribosomal_uS7_dom_sf"/>
</dbReference>
<dbReference type="Ensembl" id="ENSRFET00010026981.1">
    <property type="protein sequence ID" value="ENSRFEP00010024825.1"/>
    <property type="gene ID" value="ENSRFEG00010016527.1"/>
</dbReference>
<dbReference type="GeneTree" id="ENSGT00390000014620"/>
<organism evidence="5 6">
    <name type="scientific">Rhinolophus ferrumequinum</name>
    <name type="common">Greater horseshoe bat</name>
    <dbReference type="NCBI Taxonomy" id="59479"/>
    <lineage>
        <taxon>Eukaryota</taxon>
        <taxon>Metazoa</taxon>
        <taxon>Chordata</taxon>
        <taxon>Craniata</taxon>
        <taxon>Vertebrata</taxon>
        <taxon>Euteleostomi</taxon>
        <taxon>Mammalia</taxon>
        <taxon>Eutheria</taxon>
        <taxon>Laurasiatheria</taxon>
        <taxon>Chiroptera</taxon>
        <taxon>Yinpterochiroptera</taxon>
        <taxon>Rhinolophoidea</taxon>
        <taxon>Rhinolophidae</taxon>
        <taxon>Rhinolophinae</taxon>
        <taxon>Rhinolophus</taxon>
    </lineage>
</organism>